<sequence>MAFSYYFFRLWEWFVAHGIPLIALTLVAILIPRIGRLTIRIVANRGHAGAEAKKARLALVGAMVYVVQIVAYFIVILLALTNLGVPAMSAALPATVVSAAVGFGAQKVIQDFLAGFFIISERQFGVGDYVSFDGTSGDIEGTVVALTLRATRIRTPSGEVVTVPNGSAGVITNFSQDWSRAVVDLAIPLQSGESMDDLLERVNHTASEAIHDPSIKDDVTGEVEILPATKLVAPTAAGQSWQVNFRTMVVVNPARQWAVERVIRSALLNVFWDRYDLPSAFAQADFGDAQTIASPGASEGTKTGSAGSKHDSVNPNQQDVSSDAPTQVFQRADQTSKSTGSADSGKSSAAMGAAAGAAGVAAAAAGAKADSKSDVKAGSSTRASAGADAQDKPAEDAAAVESAPDKDDGPGSPSDVTAPVDATDATASTDSTDSNDSTDDDDIWNGVWRGDTYDSKFKNALSIGGRIRPSTTGLILGLILTGGLALASSNPEGASAGVLSPDHWRNDKPVATQEHKPSEASTTPEPTSEQAPATQTPTDTSGTQQPSNVQQPQQTTSPTTSQQQPQQDEPTQQQDSQRQPNAAGRGNGGAQTGTGSAQPSSAASQTS</sequence>
<evidence type="ECO:0000256" key="1">
    <source>
        <dbReference type="ARBA" id="ARBA00004141"/>
    </source>
</evidence>
<dbReference type="InterPro" id="IPR045276">
    <property type="entry name" value="YbiO_bact"/>
</dbReference>
<accession>A0A418Q6W0</accession>
<evidence type="ECO:0000313" key="12">
    <source>
        <dbReference type="Proteomes" id="UP000285278"/>
    </source>
</evidence>
<dbReference type="Pfam" id="PF00924">
    <property type="entry name" value="MS_channel_2nd"/>
    <property type="match status" value="1"/>
</dbReference>
<dbReference type="InterPro" id="IPR010920">
    <property type="entry name" value="LSM_dom_sf"/>
</dbReference>
<organism evidence="11 12">
    <name type="scientific">Corynebacterium falsenii</name>
    <dbReference type="NCBI Taxonomy" id="108486"/>
    <lineage>
        <taxon>Bacteria</taxon>
        <taxon>Bacillati</taxon>
        <taxon>Actinomycetota</taxon>
        <taxon>Actinomycetes</taxon>
        <taxon>Mycobacteriales</taxon>
        <taxon>Corynebacteriaceae</taxon>
        <taxon>Corynebacterium</taxon>
    </lineage>
</organism>
<evidence type="ECO:0000256" key="6">
    <source>
        <dbReference type="ARBA" id="ARBA00022989"/>
    </source>
</evidence>
<evidence type="ECO:0000259" key="10">
    <source>
        <dbReference type="Pfam" id="PF00924"/>
    </source>
</evidence>
<feature type="compositionally biased region" description="Low complexity" evidence="8">
    <location>
        <begin position="593"/>
        <end position="607"/>
    </location>
</feature>
<dbReference type="STRING" id="1451189.CFAL_07035"/>
<dbReference type="Gene3D" id="2.30.30.60">
    <property type="match status" value="1"/>
</dbReference>
<comment type="similarity">
    <text evidence="3">Belongs to the MscS (TC 1.A.23) family.</text>
</comment>
<evidence type="ECO:0000256" key="9">
    <source>
        <dbReference type="SAM" id="Phobius"/>
    </source>
</evidence>
<name>A0A418Q6W0_9CORY</name>
<dbReference type="Proteomes" id="UP000285278">
    <property type="component" value="Unassembled WGS sequence"/>
</dbReference>
<dbReference type="EMBL" id="QXJK01000005">
    <property type="protein sequence ID" value="RIX34853.1"/>
    <property type="molecule type" value="Genomic_DNA"/>
</dbReference>
<evidence type="ECO:0000256" key="7">
    <source>
        <dbReference type="ARBA" id="ARBA00023136"/>
    </source>
</evidence>
<feature type="domain" description="Mechanosensitive ion channel MscS" evidence="10">
    <location>
        <begin position="108"/>
        <end position="175"/>
    </location>
</feature>
<proteinExistence type="inferred from homology"/>
<evidence type="ECO:0000256" key="2">
    <source>
        <dbReference type="ARBA" id="ARBA00004236"/>
    </source>
</evidence>
<feature type="compositionally biased region" description="Low complexity" evidence="8">
    <location>
        <begin position="336"/>
        <end position="348"/>
    </location>
</feature>
<feature type="compositionally biased region" description="Polar residues" evidence="8">
    <location>
        <begin position="519"/>
        <end position="542"/>
    </location>
</feature>
<evidence type="ECO:0000256" key="5">
    <source>
        <dbReference type="ARBA" id="ARBA00022692"/>
    </source>
</evidence>
<feature type="transmembrane region" description="Helical" evidence="9">
    <location>
        <begin position="13"/>
        <end position="34"/>
    </location>
</feature>
<dbReference type="AlphaFoldDB" id="A0A418Q6W0"/>
<dbReference type="Gene3D" id="1.10.287.1260">
    <property type="match status" value="1"/>
</dbReference>
<gene>
    <name evidence="11" type="ORF">D3M95_05965</name>
</gene>
<keyword evidence="12" id="KW-1185">Reference proteome</keyword>
<evidence type="ECO:0000256" key="3">
    <source>
        <dbReference type="ARBA" id="ARBA00008017"/>
    </source>
</evidence>
<comment type="caution">
    <text evidence="11">The sequence shown here is derived from an EMBL/GenBank/DDBJ whole genome shotgun (WGS) entry which is preliminary data.</text>
</comment>
<feature type="region of interest" description="Disordered" evidence="8">
    <location>
        <begin position="486"/>
        <end position="607"/>
    </location>
</feature>
<dbReference type="InterPro" id="IPR011014">
    <property type="entry name" value="MscS_channel_TM-2"/>
</dbReference>
<feature type="compositionally biased region" description="Polar residues" evidence="8">
    <location>
        <begin position="313"/>
        <end position="335"/>
    </location>
</feature>
<keyword evidence="7 9" id="KW-0472">Membrane</keyword>
<feature type="compositionally biased region" description="Basic and acidic residues" evidence="8">
    <location>
        <begin position="502"/>
        <end position="518"/>
    </location>
</feature>
<keyword evidence="5 9" id="KW-0812">Transmembrane</keyword>
<reference evidence="11 12" key="1">
    <citation type="submission" date="2018-09" db="EMBL/GenBank/DDBJ databases">
        <title>Optimization and identification of Corynebacterium falsenii FN1-14 from fish paste.</title>
        <authorList>
            <person name="Daroonpunt R."/>
            <person name="Tanasupawat S."/>
        </authorList>
    </citation>
    <scope>NUCLEOTIDE SEQUENCE [LARGE SCALE GENOMIC DNA]</scope>
    <source>
        <strain evidence="11 12">FN1-14</strain>
    </source>
</reference>
<keyword evidence="4" id="KW-1003">Cell membrane</keyword>
<dbReference type="InterPro" id="IPR023408">
    <property type="entry name" value="MscS_beta-dom_sf"/>
</dbReference>
<feature type="region of interest" description="Disordered" evidence="8">
    <location>
        <begin position="367"/>
        <end position="450"/>
    </location>
</feature>
<dbReference type="GO" id="GO:0008381">
    <property type="term" value="F:mechanosensitive monoatomic ion channel activity"/>
    <property type="evidence" value="ECO:0007669"/>
    <property type="project" value="InterPro"/>
</dbReference>
<feature type="compositionally biased region" description="Low complexity" evidence="8">
    <location>
        <begin position="543"/>
        <end position="584"/>
    </location>
</feature>
<evidence type="ECO:0000313" key="11">
    <source>
        <dbReference type="EMBL" id="RIX34853.1"/>
    </source>
</evidence>
<evidence type="ECO:0000256" key="8">
    <source>
        <dbReference type="SAM" id="MobiDB-lite"/>
    </source>
</evidence>
<feature type="region of interest" description="Disordered" evidence="8">
    <location>
        <begin position="292"/>
        <end position="348"/>
    </location>
</feature>
<dbReference type="SUPFAM" id="SSF82861">
    <property type="entry name" value="Mechanosensitive channel protein MscS (YggB), transmembrane region"/>
    <property type="match status" value="1"/>
</dbReference>
<feature type="compositionally biased region" description="Low complexity" evidence="8">
    <location>
        <begin position="410"/>
        <end position="435"/>
    </location>
</feature>
<dbReference type="PANTHER" id="PTHR30460:SF0">
    <property type="entry name" value="MODERATE CONDUCTANCE MECHANOSENSITIVE CHANNEL YBIO"/>
    <property type="match status" value="1"/>
</dbReference>
<evidence type="ECO:0000256" key="4">
    <source>
        <dbReference type="ARBA" id="ARBA00022475"/>
    </source>
</evidence>
<dbReference type="InterPro" id="IPR006685">
    <property type="entry name" value="MscS_channel_2nd"/>
</dbReference>
<protein>
    <submittedName>
        <fullName evidence="11">Mechanosensitive ion channel family protein</fullName>
    </submittedName>
</protein>
<keyword evidence="6 9" id="KW-1133">Transmembrane helix</keyword>
<dbReference type="OrthoDB" id="4638917at2"/>
<dbReference type="GO" id="GO:0005886">
    <property type="term" value="C:plasma membrane"/>
    <property type="evidence" value="ECO:0007669"/>
    <property type="project" value="UniProtKB-SubCell"/>
</dbReference>
<dbReference type="SUPFAM" id="SSF50182">
    <property type="entry name" value="Sm-like ribonucleoproteins"/>
    <property type="match status" value="1"/>
</dbReference>
<comment type="subcellular location">
    <subcellularLocation>
        <location evidence="2">Cell membrane</location>
    </subcellularLocation>
    <subcellularLocation>
        <location evidence="1">Membrane</location>
        <topology evidence="1">Multi-pass membrane protein</topology>
    </subcellularLocation>
</comment>
<dbReference type="RefSeq" id="WP_119664717.1">
    <property type="nucleotide sequence ID" value="NZ_JAQPSN010000023.1"/>
</dbReference>
<dbReference type="PANTHER" id="PTHR30460">
    <property type="entry name" value="MODERATE CONDUCTANCE MECHANOSENSITIVE CHANNEL YBIO"/>
    <property type="match status" value="1"/>
</dbReference>
<feature type="transmembrane region" description="Helical" evidence="9">
    <location>
        <begin position="55"/>
        <end position="80"/>
    </location>
</feature>